<sequence>MINTLVESIRDDALTLRMVPVDEIFSRFPRMVREVSKQLNKAIQLEIKGGDTEIDKSMVEKLTDPLMHIVRNAVDHGLESAERRRAPASRNRARSR</sequence>
<dbReference type="InterPro" id="IPR051315">
    <property type="entry name" value="Bact_Chemotaxis_CheA"/>
</dbReference>
<dbReference type="SUPFAM" id="SSF55874">
    <property type="entry name" value="ATPase domain of HSP90 chaperone/DNA topoisomerase II/histidine kinase"/>
    <property type="match status" value="1"/>
</dbReference>
<dbReference type="EC" id="2.7.13.3" evidence="2"/>
<dbReference type="PANTHER" id="PTHR43395:SF10">
    <property type="entry name" value="CHEMOTAXIS PROTEIN CHEA"/>
    <property type="match status" value="1"/>
</dbReference>
<dbReference type="GO" id="GO:0004673">
    <property type="term" value="F:protein histidine kinase activity"/>
    <property type="evidence" value="ECO:0007669"/>
    <property type="project" value="UniProtKB-EC"/>
</dbReference>
<accession>A0A3S4LKZ2</accession>
<evidence type="ECO:0000256" key="1">
    <source>
        <dbReference type="SAM" id="MobiDB-lite"/>
    </source>
</evidence>
<organism evidence="2 3">
    <name type="scientific">Chromobacterium violaceum</name>
    <dbReference type="NCBI Taxonomy" id="536"/>
    <lineage>
        <taxon>Bacteria</taxon>
        <taxon>Pseudomonadati</taxon>
        <taxon>Pseudomonadota</taxon>
        <taxon>Betaproteobacteria</taxon>
        <taxon>Neisseriales</taxon>
        <taxon>Chromobacteriaceae</taxon>
        <taxon>Chromobacterium</taxon>
    </lineage>
</organism>
<dbReference type="Proteomes" id="UP000275777">
    <property type="component" value="Chromosome"/>
</dbReference>
<dbReference type="EMBL" id="LR134182">
    <property type="protein sequence ID" value="VEB43191.1"/>
    <property type="molecule type" value="Genomic_DNA"/>
</dbReference>
<keyword evidence="2" id="KW-0808">Transferase</keyword>
<dbReference type="AlphaFoldDB" id="A0A3S4LKZ2"/>
<protein>
    <submittedName>
        <fullName evidence="2">Chemotaxis protein CheA</fullName>
        <ecNumber evidence="2">2.7.13.3</ecNumber>
    </submittedName>
</protein>
<evidence type="ECO:0000313" key="2">
    <source>
        <dbReference type="EMBL" id="VEB43191.1"/>
    </source>
</evidence>
<evidence type="ECO:0000313" key="3">
    <source>
        <dbReference type="Proteomes" id="UP000275777"/>
    </source>
</evidence>
<dbReference type="Gene3D" id="3.30.565.10">
    <property type="entry name" value="Histidine kinase-like ATPase, C-terminal domain"/>
    <property type="match status" value="1"/>
</dbReference>
<dbReference type="InterPro" id="IPR036890">
    <property type="entry name" value="HATPase_C_sf"/>
</dbReference>
<reference evidence="2 3" key="1">
    <citation type="submission" date="2018-12" db="EMBL/GenBank/DDBJ databases">
        <authorList>
            <consortium name="Pathogen Informatics"/>
        </authorList>
    </citation>
    <scope>NUCLEOTIDE SEQUENCE [LARGE SCALE GENOMIC DNA]</scope>
    <source>
        <strain evidence="2 3">NCTC9695</strain>
    </source>
</reference>
<name>A0A3S4LKZ2_CHRVL</name>
<proteinExistence type="predicted"/>
<gene>
    <name evidence="2" type="primary">cheA_3</name>
    <name evidence="2" type="ORF">NCTC9695_03645</name>
</gene>
<dbReference type="PANTHER" id="PTHR43395">
    <property type="entry name" value="SENSOR HISTIDINE KINASE CHEA"/>
    <property type="match status" value="1"/>
</dbReference>
<feature type="region of interest" description="Disordered" evidence="1">
    <location>
        <begin position="77"/>
        <end position="96"/>
    </location>
</feature>